<feature type="compositionally biased region" description="Acidic residues" evidence="1">
    <location>
        <begin position="520"/>
        <end position="533"/>
    </location>
</feature>
<proteinExistence type="predicted"/>
<dbReference type="InterPro" id="IPR036249">
    <property type="entry name" value="Thioredoxin-like_sf"/>
</dbReference>
<reference evidence="3" key="1">
    <citation type="submission" date="2023-10" db="EMBL/GenBank/DDBJ databases">
        <authorList>
            <person name="Chen Y."/>
            <person name="Shah S."/>
            <person name="Dougan E. K."/>
            <person name="Thang M."/>
            <person name="Chan C."/>
        </authorList>
    </citation>
    <scope>NUCLEOTIDE SEQUENCE [LARGE SCALE GENOMIC DNA]</scope>
</reference>
<dbReference type="SUPFAM" id="SSF49764">
    <property type="entry name" value="HSP20-like chaperones"/>
    <property type="match status" value="1"/>
</dbReference>
<sequence>MLDDMVQSFLDRFFGAGWSVPLHECSWCITASDDIPIALTVNGRDVRRTARSEGFKAFGTIVIFDSSFGKKLGNRSSKAWGCYFKCRALLMHKSGSFKKNLQLLDMTVKLALLWGAAAWNLNVRQERASCGSFLRTSLHCAMPEVAILTEVQKLAAAARGIGGQLTHMQAQLLVFKEEIKADIKKLDDSCKTWMNGWPRPVVRAQREARRNALPSRLPAERKKSAETCFARISQSKFDTAEDAETFREFVGTFSPAWVGPRDKRECHNKCNQDLPHDLRERQRLLARYCDAPKQHLAKALSIVAGDSDCILTGDSRFYTTNADPLPIFENPVAMFLAAFSFGQETPLDFSAPVRSAVSAVRKELDDLIRGLDKKYGEASQVNPAFQWAQNSSHIFLQVKFAQRWNAPGALEVENSSVVVSDCCFSFKGFGEHSMIRKEYKLFLQFLDSVSEERSSWHMAAAGRLTATVAKARPRAWERLLRSENVKPDNMGVWRDMQEKWKSELAALSDKKRKDSKKGGDDEDDEDEDEEGPECEQGSFRDSKVTEFCDKSFPTKQGKTWTVLFYSPSSTSKKAQSMGKVWRALADLVPMHNKRAAVAAIDCSRHRSTCEQQGVKKKALPDIRRYAPGTSAGTAFEGEPILEDLAMWASKAEGEL</sequence>
<accession>A0ABN9YJK8</accession>
<dbReference type="Proteomes" id="UP001189429">
    <property type="component" value="Unassembled WGS sequence"/>
</dbReference>
<dbReference type="SUPFAM" id="SSF52833">
    <property type="entry name" value="Thioredoxin-like"/>
    <property type="match status" value="1"/>
</dbReference>
<evidence type="ECO:0000256" key="1">
    <source>
        <dbReference type="SAM" id="MobiDB-lite"/>
    </source>
</evidence>
<name>A0ABN9YJK8_9DINO</name>
<feature type="domain" description="CS" evidence="2">
    <location>
        <begin position="380"/>
        <end position="480"/>
    </location>
</feature>
<dbReference type="PROSITE" id="PS51203">
    <property type="entry name" value="CS"/>
    <property type="match status" value="1"/>
</dbReference>
<dbReference type="Gene3D" id="3.40.30.10">
    <property type="entry name" value="Glutaredoxin"/>
    <property type="match status" value="1"/>
</dbReference>
<evidence type="ECO:0000313" key="4">
    <source>
        <dbReference type="Proteomes" id="UP001189429"/>
    </source>
</evidence>
<protein>
    <recommendedName>
        <fullName evidence="2">CS domain-containing protein</fullName>
    </recommendedName>
</protein>
<dbReference type="InterPro" id="IPR008978">
    <property type="entry name" value="HSP20-like_chaperone"/>
</dbReference>
<dbReference type="InterPro" id="IPR007052">
    <property type="entry name" value="CS_dom"/>
</dbReference>
<comment type="caution">
    <text evidence="3">The sequence shown here is derived from an EMBL/GenBank/DDBJ whole genome shotgun (WGS) entry which is preliminary data.</text>
</comment>
<feature type="compositionally biased region" description="Basic and acidic residues" evidence="1">
    <location>
        <begin position="509"/>
        <end position="519"/>
    </location>
</feature>
<organism evidence="3 4">
    <name type="scientific">Prorocentrum cordatum</name>
    <dbReference type="NCBI Taxonomy" id="2364126"/>
    <lineage>
        <taxon>Eukaryota</taxon>
        <taxon>Sar</taxon>
        <taxon>Alveolata</taxon>
        <taxon>Dinophyceae</taxon>
        <taxon>Prorocentrales</taxon>
        <taxon>Prorocentraceae</taxon>
        <taxon>Prorocentrum</taxon>
    </lineage>
</organism>
<evidence type="ECO:0000313" key="3">
    <source>
        <dbReference type="EMBL" id="CAK0912034.1"/>
    </source>
</evidence>
<evidence type="ECO:0000259" key="2">
    <source>
        <dbReference type="PROSITE" id="PS51203"/>
    </source>
</evidence>
<feature type="region of interest" description="Disordered" evidence="1">
    <location>
        <begin position="509"/>
        <end position="539"/>
    </location>
</feature>
<gene>
    <name evidence="3" type="ORF">PCOR1329_LOCUS85717</name>
</gene>
<dbReference type="CDD" id="cd02961">
    <property type="entry name" value="PDI_a_family"/>
    <property type="match status" value="1"/>
</dbReference>
<keyword evidence="4" id="KW-1185">Reference proteome</keyword>
<dbReference type="EMBL" id="CAUYUJ010022692">
    <property type="protein sequence ID" value="CAK0912034.1"/>
    <property type="molecule type" value="Genomic_DNA"/>
</dbReference>
<dbReference type="Gene3D" id="2.60.40.790">
    <property type="match status" value="1"/>
</dbReference>